<organism evidence="2 3">
    <name type="scientific">Zobellella taiwanensis</name>
    <dbReference type="NCBI Taxonomy" id="347535"/>
    <lineage>
        <taxon>Bacteria</taxon>
        <taxon>Pseudomonadati</taxon>
        <taxon>Pseudomonadota</taxon>
        <taxon>Gammaproteobacteria</taxon>
        <taxon>Aeromonadales</taxon>
        <taxon>Aeromonadaceae</taxon>
        <taxon>Zobellella</taxon>
    </lineage>
</organism>
<evidence type="ECO:0000256" key="1">
    <source>
        <dbReference type="SAM" id="MobiDB-lite"/>
    </source>
</evidence>
<protein>
    <submittedName>
        <fullName evidence="2">Uncharacterized protein</fullName>
    </submittedName>
</protein>
<dbReference type="AlphaFoldDB" id="A0A2P7QHN8"/>
<sequence>MNQHEGLRKALHWLLQQPAIDAGHIAEACRRFDLAPLDEIFLRDYFRPASPGGTEGNPQSDDLESN</sequence>
<dbReference type="EMBL" id="PXYH01000027">
    <property type="protein sequence ID" value="PSJ37492.1"/>
    <property type="molecule type" value="Genomic_DNA"/>
</dbReference>
<dbReference type="RefSeq" id="WP_106454565.1">
    <property type="nucleotide sequence ID" value="NZ_PXYH01000027.1"/>
</dbReference>
<gene>
    <name evidence="2" type="ORF">C7I36_15350</name>
</gene>
<dbReference type="OrthoDB" id="5600861at2"/>
<reference evidence="2 3" key="1">
    <citation type="submission" date="2018-03" db="EMBL/GenBank/DDBJ databases">
        <title>The draft genome of Zobellella taiwanensis JCM 13381.</title>
        <authorList>
            <person name="Liu L."/>
            <person name="Li L."/>
            <person name="Wang T."/>
            <person name="Zhang X."/>
            <person name="Liang L."/>
        </authorList>
    </citation>
    <scope>NUCLEOTIDE SEQUENCE [LARGE SCALE GENOMIC DNA]</scope>
    <source>
        <strain evidence="2 3">JCM 13381</strain>
    </source>
</reference>
<keyword evidence="3" id="KW-1185">Reference proteome</keyword>
<accession>A0A2P7QHN8</accession>
<evidence type="ECO:0000313" key="2">
    <source>
        <dbReference type="EMBL" id="PSJ37492.1"/>
    </source>
</evidence>
<comment type="caution">
    <text evidence="2">The sequence shown here is derived from an EMBL/GenBank/DDBJ whole genome shotgun (WGS) entry which is preliminary data.</text>
</comment>
<name>A0A2P7QHN8_9GAMM</name>
<dbReference type="Proteomes" id="UP000242181">
    <property type="component" value="Unassembled WGS sequence"/>
</dbReference>
<feature type="region of interest" description="Disordered" evidence="1">
    <location>
        <begin position="47"/>
        <end position="66"/>
    </location>
</feature>
<evidence type="ECO:0000313" key="3">
    <source>
        <dbReference type="Proteomes" id="UP000242181"/>
    </source>
</evidence>
<proteinExistence type="predicted"/>